<dbReference type="AlphaFoldDB" id="A0A388K682"/>
<feature type="region of interest" description="Disordered" evidence="1">
    <location>
        <begin position="410"/>
        <end position="544"/>
    </location>
</feature>
<accession>A0A388K682</accession>
<gene>
    <name evidence="2" type="ORF">CBR_g51422</name>
</gene>
<protein>
    <submittedName>
        <fullName evidence="2">Uncharacterized protein</fullName>
    </submittedName>
</protein>
<feature type="compositionally biased region" description="Low complexity" evidence="1">
    <location>
        <begin position="287"/>
        <end position="300"/>
    </location>
</feature>
<feature type="compositionally biased region" description="Basic and acidic residues" evidence="1">
    <location>
        <begin position="410"/>
        <end position="425"/>
    </location>
</feature>
<evidence type="ECO:0000313" key="2">
    <source>
        <dbReference type="EMBL" id="GBG65539.1"/>
    </source>
</evidence>
<feature type="region of interest" description="Disordered" evidence="1">
    <location>
        <begin position="225"/>
        <end position="345"/>
    </location>
</feature>
<name>A0A388K682_CHABU</name>
<dbReference type="EMBL" id="BFEA01000063">
    <property type="protein sequence ID" value="GBG65539.1"/>
    <property type="molecule type" value="Genomic_DNA"/>
</dbReference>
<feature type="region of interest" description="Disordered" evidence="1">
    <location>
        <begin position="61"/>
        <end position="162"/>
    </location>
</feature>
<dbReference type="Proteomes" id="UP000265515">
    <property type="component" value="Unassembled WGS sequence"/>
</dbReference>
<feature type="compositionally biased region" description="Basic and acidic residues" evidence="1">
    <location>
        <begin position="469"/>
        <end position="499"/>
    </location>
</feature>
<feature type="compositionally biased region" description="Polar residues" evidence="1">
    <location>
        <begin position="228"/>
        <end position="240"/>
    </location>
</feature>
<feature type="compositionally biased region" description="Basic and acidic residues" evidence="1">
    <location>
        <begin position="310"/>
        <end position="324"/>
    </location>
</feature>
<evidence type="ECO:0000313" key="3">
    <source>
        <dbReference type="Proteomes" id="UP000265515"/>
    </source>
</evidence>
<feature type="compositionally biased region" description="Basic and acidic residues" evidence="1">
    <location>
        <begin position="241"/>
        <end position="264"/>
    </location>
</feature>
<comment type="caution">
    <text evidence="2">The sequence shown here is derived from an EMBL/GenBank/DDBJ whole genome shotgun (WGS) entry which is preliminary data.</text>
</comment>
<sequence>MRILRLVCADVVSTLRPTRGPTRVMWQDPVAVSEDEMGNPSNETRRDPVYAEAQASVTNAMVTEEDTGSPAPVVGTEEETKFGGPGPLRQAQTRCTPAGAPVHSIGAGLEHGEARRELPPHTSDDGLEDGEVAPTPTCGQDGEDKRPPMGHQPAGRDDARRDRRFDEFGGDTILHPLESGTPTIFYVGGPWAVEQGLAEEVAQNRHGGPPVAAKRSLGGSLEVASGDSAAQLSDGVSSVRQLDKGSQREPHRGSTETLEARPPEVVRSYGGEGVGHDTAQPGSADAGRSIRGGIERIGSSTSHPNIVRPNSHDVGDAHTEEPRPHLMGMRDIMRPPPSRSPAADLVAHRQASQSALPTRYFYDGAAMDRRAGDIGHASACGPANVTAGARLIRNVDGTCYDSMRAYKEQHGRPIRAKTTDVHDTRTATARLSRARKKGTGASIPYHRRRPHPFFRNSDETRQMPAAADGRGRVDGGDRVNESGRGEKRRGGTIIIHDDNSTTAEGGETTGADDPDDSDYVPRIRTADGDDGGGRRGVGVEALPI</sequence>
<feature type="compositionally biased region" description="Basic and acidic residues" evidence="1">
    <location>
        <begin position="110"/>
        <end position="124"/>
    </location>
</feature>
<organism evidence="2 3">
    <name type="scientific">Chara braunii</name>
    <name type="common">Braun's stonewort</name>
    <dbReference type="NCBI Taxonomy" id="69332"/>
    <lineage>
        <taxon>Eukaryota</taxon>
        <taxon>Viridiplantae</taxon>
        <taxon>Streptophyta</taxon>
        <taxon>Charophyceae</taxon>
        <taxon>Charales</taxon>
        <taxon>Characeae</taxon>
        <taxon>Chara</taxon>
    </lineage>
</organism>
<dbReference type="Gramene" id="GBG65539">
    <property type="protein sequence ID" value="GBG65539"/>
    <property type="gene ID" value="CBR_g51422"/>
</dbReference>
<feature type="compositionally biased region" description="Basic and acidic residues" evidence="1">
    <location>
        <begin position="519"/>
        <end position="533"/>
    </location>
</feature>
<keyword evidence="3" id="KW-1185">Reference proteome</keyword>
<proteinExistence type="predicted"/>
<evidence type="ECO:0000256" key="1">
    <source>
        <dbReference type="SAM" id="MobiDB-lite"/>
    </source>
</evidence>
<reference evidence="2 3" key="1">
    <citation type="journal article" date="2018" name="Cell">
        <title>The Chara Genome: Secondary Complexity and Implications for Plant Terrestrialization.</title>
        <authorList>
            <person name="Nishiyama T."/>
            <person name="Sakayama H."/>
            <person name="Vries J.D."/>
            <person name="Buschmann H."/>
            <person name="Saint-Marcoux D."/>
            <person name="Ullrich K.K."/>
            <person name="Haas F.B."/>
            <person name="Vanderstraeten L."/>
            <person name="Becker D."/>
            <person name="Lang D."/>
            <person name="Vosolsobe S."/>
            <person name="Rombauts S."/>
            <person name="Wilhelmsson P.K.I."/>
            <person name="Janitza P."/>
            <person name="Kern R."/>
            <person name="Heyl A."/>
            <person name="Rumpler F."/>
            <person name="Villalobos L.I.A.C."/>
            <person name="Clay J.M."/>
            <person name="Skokan R."/>
            <person name="Toyoda A."/>
            <person name="Suzuki Y."/>
            <person name="Kagoshima H."/>
            <person name="Schijlen E."/>
            <person name="Tajeshwar N."/>
            <person name="Catarino B."/>
            <person name="Hetherington A.J."/>
            <person name="Saltykova A."/>
            <person name="Bonnot C."/>
            <person name="Breuninger H."/>
            <person name="Symeonidi A."/>
            <person name="Radhakrishnan G.V."/>
            <person name="Van Nieuwerburgh F."/>
            <person name="Deforce D."/>
            <person name="Chang C."/>
            <person name="Karol K.G."/>
            <person name="Hedrich R."/>
            <person name="Ulvskov P."/>
            <person name="Glockner G."/>
            <person name="Delwiche C.F."/>
            <person name="Petrasek J."/>
            <person name="Van de Peer Y."/>
            <person name="Friml J."/>
            <person name="Beilby M."/>
            <person name="Dolan L."/>
            <person name="Kohara Y."/>
            <person name="Sugano S."/>
            <person name="Fujiyama A."/>
            <person name="Delaux P.-M."/>
            <person name="Quint M."/>
            <person name="TheiBen G."/>
            <person name="Hagemann M."/>
            <person name="Harholt J."/>
            <person name="Dunand C."/>
            <person name="Zachgo S."/>
            <person name="Langdale J."/>
            <person name="Maumus F."/>
            <person name="Straeten D.V.D."/>
            <person name="Gould S.B."/>
            <person name="Rensing S.A."/>
        </authorList>
    </citation>
    <scope>NUCLEOTIDE SEQUENCE [LARGE SCALE GENOMIC DNA]</scope>
    <source>
        <strain evidence="2 3">S276</strain>
    </source>
</reference>